<dbReference type="Pfam" id="PF04539">
    <property type="entry name" value="Sigma70_r3"/>
    <property type="match status" value="1"/>
</dbReference>
<accession>A0A1M6UTF3</accession>
<dbReference type="Proteomes" id="UP000184301">
    <property type="component" value="Unassembled WGS sequence"/>
</dbReference>
<evidence type="ECO:0000313" key="2">
    <source>
        <dbReference type="EMBL" id="SHK72467.1"/>
    </source>
</evidence>
<dbReference type="GO" id="GO:0006352">
    <property type="term" value="P:DNA-templated transcription initiation"/>
    <property type="evidence" value="ECO:0007669"/>
    <property type="project" value="InterPro"/>
</dbReference>
<dbReference type="InterPro" id="IPR007624">
    <property type="entry name" value="RNA_pol_sigma70_r3"/>
</dbReference>
<dbReference type="InterPro" id="IPR013325">
    <property type="entry name" value="RNA_pol_sigma_r2"/>
</dbReference>
<dbReference type="STRING" id="1121950.SAMN02745243_03600"/>
<organism evidence="2 3">
    <name type="scientific">Hespellia stercorisuis DSM 15480</name>
    <dbReference type="NCBI Taxonomy" id="1121950"/>
    <lineage>
        <taxon>Bacteria</taxon>
        <taxon>Bacillati</taxon>
        <taxon>Bacillota</taxon>
        <taxon>Clostridia</taxon>
        <taxon>Lachnospirales</taxon>
        <taxon>Lachnospiraceae</taxon>
        <taxon>Hespellia</taxon>
    </lineage>
</organism>
<name>A0A1M6UTF3_9FIRM</name>
<dbReference type="Gene3D" id="1.10.10.10">
    <property type="entry name" value="Winged helix-like DNA-binding domain superfamily/Winged helix DNA-binding domain"/>
    <property type="match status" value="1"/>
</dbReference>
<proteinExistence type="predicted"/>
<dbReference type="GO" id="GO:0003700">
    <property type="term" value="F:DNA-binding transcription factor activity"/>
    <property type="evidence" value="ECO:0007669"/>
    <property type="project" value="InterPro"/>
</dbReference>
<evidence type="ECO:0000313" key="3">
    <source>
        <dbReference type="Proteomes" id="UP000184301"/>
    </source>
</evidence>
<sequence length="251" mass="28517">MPDRGEIMLDRVKFTETLQLVAEVMKTTSEPMEREEILGYFKEMELTREQEEMVIAYYEQPREDPAASDLTESDNGYEEVGNSQILQMYLEEIESLPKYTEQEENALYARLIAGEEVVVKLLSDCWLPRVLELAEKRATAKVSLEDVIQEGNIGLFLKLEELLGCEETTDFQKEISDAVEEAMWSYIAESGLEEDGNHTVLGKAALVSEAKNQLTGELDREPTVKELAEYTKMDEEELQGILELVRGTSGK</sequence>
<dbReference type="SUPFAM" id="SSF88946">
    <property type="entry name" value="Sigma2 domain of RNA polymerase sigma factors"/>
    <property type="match status" value="1"/>
</dbReference>
<dbReference type="RefSeq" id="WP_073112913.1">
    <property type="nucleotide sequence ID" value="NZ_FQZY01000078.1"/>
</dbReference>
<dbReference type="EMBL" id="FQZY01000078">
    <property type="protein sequence ID" value="SHK72467.1"/>
    <property type="molecule type" value="Genomic_DNA"/>
</dbReference>
<dbReference type="OrthoDB" id="2064505at2"/>
<dbReference type="SUPFAM" id="SSF88659">
    <property type="entry name" value="Sigma3 and sigma4 domains of RNA polymerase sigma factors"/>
    <property type="match status" value="1"/>
</dbReference>
<dbReference type="AlphaFoldDB" id="A0A1M6UTF3"/>
<dbReference type="InterPro" id="IPR013324">
    <property type="entry name" value="RNA_pol_sigma_r3/r4-like"/>
</dbReference>
<dbReference type="InterPro" id="IPR036388">
    <property type="entry name" value="WH-like_DNA-bd_sf"/>
</dbReference>
<gene>
    <name evidence="2" type="ORF">SAMN02745243_03600</name>
</gene>
<keyword evidence="3" id="KW-1185">Reference proteome</keyword>
<feature type="domain" description="RNA polymerase sigma-70 region 3" evidence="1">
    <location>
        <begin position="207"/>
        <end position="246"/>
    </location>
</feature>
<reference evidence="2 3" key="1">
    <citation type="submission" date="2016-11" db="EMBL/GenBank/DDBJ databases">
        <authorList>
            <person name="Jaros S."/>
            <person name="Januszkiewicz K."/>
            <person name="Wedrychowicz H."/>
        </authorList>
    </citation>
    <scope>NUCLEOTIDE SEQUENCE [LARGE SCALE GENOMIC DNA]</scope>
    <source>
        <strain evidence="2 3">DSM 15480</strain>
    </source>
</reference>
<protein>
    <submittedName>
        <fullName evidence="2">Sigma-70 region 3</fullName>
    </submittedName>
</protein>
<dbReference type="Gene3D" id="1.20.120.1810">
    <property type="match status" value="1"/>
</dbReference>
<evidence type="ECO:0000259" key="1">
    <source>
        <dbReference type="Pfam" id="PF04539"/>
    </source>
</evidence>